<dbReference type="SMART" id="SM00248">
    <property type="entry name" value="ANK"/>
    <property type="match status" value="2"/>
</dbReference>
<dbReference type="PROSITE" id="PS50088">
    <property type="entry name" value="ANK_REPEAT"/>
    <property type="match status" value="1"/>
</dbReference>
<dbReference type="InterPro" id="IPR002110">
    <property type="entry name" value="Ankyrin_rpt"/>
</dbReference>
<dbReference type="Gene3D" id="1.25.40.20">
    <property type="entry name" value="Ankyrin repeat-containing domain"/>
    <property type="match status" value="1"/>
</dbReference>
<gene>
    <name evidence="2" type="ORF">Lnau_2414</name>
</gene>
<dbReference type="STRING" id="45070.Lnau_2414"/>
<organism evidence="2 3">
    <name type="scientific">Legionella nautarum</name>
    <dbReference type="NCBI Taxonomy" id="45070"/>
    <lineage>
        <taxon>Bacteria</taxon>
        <taxon>Pseudomonadati</taxon>
        <taxon>Pseudomonadota</taxon>
        <taxon>Gammaproteobacteria</taxon>
        <taxon>Legionellales</taxon>
        <taxon>Legionellaceae</taxon>
        <taxon>Legionella</taxon>
    </lineage>
</organism>
<accession>A0A0W0WKA9</accession>
<keyword evidence="1" id="KW-0040">ANK repeat</keyword>
<dbReference type="SUPFAM" id="SSF48403">
    <property type="entry name" value="Ankyrin repeat"/>
    <property type="match status" value="1"/>
</dbReference>
<dbReference type="AlphaFoldDB" id="A0A0W0WKA9"/>
<protein>
    <submittedName>
        <fullName evidence="2">Ankyrin repeats (3 copies)</fullName>
    </submittedName>
</protein>
<dbReference type="OrthoDB" id="5654444at2"/>
<keyword evidence="3" id="KW-1185">Reference proteome</keyword>
<comment type="caution">
    <text evidence="2">The sequence shown here is derived from an EMBL/GenBank/DDBJ whole genome shotgun (WGS) entry which is preliminary data.</text>
</comment>
<proteinExistence type="predicted"/>
<dbReference type="Proteomes" id="UP000054725">
    <property type="component" value="Unassembled WGS sequence"/>
</dbReference>
<evidence type="ECO:0000313" key="2">
    <source>
        <dbReference type="EMBL" id="KTD32766.1"/>
    </source>
</evidence>
<dbReference type="RefSeq" id="WP_058505414.1">
    <property type="nucleotide sequence ID" value="NZ_CAAAIF010000004.1"/>
</dbReference>
<name>A0A0W0WKA9_9GAMM</name>
<reference evidence="2 3" key="1">
    <citation type="submission" date="2015-11" db="EMBL/GenBank/DDBJ databases">
        <title>Genomic analysis of 38 Legionella species identifies large and diverse effector repertoires.</title>
        <authorList>
            <person name="Burstein D."/>
            <person name="Amaro F."/>
            <person name="Zusman T."/>
            <person name="Lifshitz Z."/>
            <person name="Cohen O."/>
            <person name="Gilbert J.A."/>
            <person name="Pupko T."/>
            <person name="Shuman H.A."/>
            <person name="Segal G."/>
        </authorList>
    </citation>
    <scope>NUCLEOTIDE SEQUENCE [LARGE SCALE GENOMIC DNA]</scope>
    <source>
        <strain evidence="2 3">ATCC 49506</strain>
    </source>
</reference>
<dbReference type="Pfam" id="PF12796">
    <property type="entry name" value="Ank_2"/>
    <property type="match status" value="1"/>
</dbReference>
<feature type="repeat" description="ANK" evidence="1">
    <location>
        <begin position="314"/>
        <end position="346"/>
    </location>
</feature>
<evidence type="ECO:0000313" key="3">
    <source>
        <dbReference type="Proteomes" id="UP000054725"/>
    </source>
</evidence>
<evidence type="ECO:0000256" key="1">
    <source>
        <dbReference type="PROSITE-ProRule" id="PRU00023"/>
    </source>
</evidence>
<dbReference type="PATRIC" id="fig|45070.6.peg.2547"/>
<dbReference type="InterPro" id="IPR036770">
    <property type="entry name" value="Ankyrin_rpt-contain_sf"/>
</dbReference>
<sequence>MQSKYEEFPTLHYIWVGPPNISGVGVPGHDVAGPIEMAKANKNNPIHFWCLYDHLEHYSVKFKDYPIKVIAIEHHIRDCSEVREFQSETDCLIDIMLTCLDKTRDSIRDRVTVKEAFSLFLLYTVGGYTLDTNVMPDTDEIKLPSYLTFHAPAFIDNPVNPDDLEFWMLYSPAKENIQSKDLLDKYYKKWIKSEQYRKEHGEDARYYDLAAAIMPIINVFRRGGMELWIVPDLDTNFIKIKELGLIKYYSNTHKYNSRKIYNPSLFIHKQGRGRVMHELFLAAQSSDTNFLRSLIKYGADVNMRVAKTTPYSYKQETALHIAVSGGNVPAAILLLEAGANPDLLATYPGGIKKTARDLMYDKPEFSEVLKSINATAPSVEKKDEELVSNQILEFRDAVERDWNHALHLLQGIANTKLTSFLRLANLSVEKGSKLVDFAFENNNSDLIISLAQIDGLYFSNENPEYFSSLLEGIYLLKDYKLLSIPFLREAIIKNPVYSRQLVANTIFLQKEAVLPNDLITKVLAGHPESALQLLNTLITLKANNLFQDDFLTAVLTYPEHSTSICESIIKWQIGNMDEQDYFRKLILSNISLIEDNFEQLNILDEQGLLTRWLEKDVRCAINKCPEQATNLASILIKLAKAQKLEVFATLIDGPNLDERLYVGSLLHECNLLDRIAEIDEYHLFDPENTERLIDALNCTRMKSLAAEEEFEEELEFEFEDQEDFEQLMQAFSEKRPFKLE</sequence>
<dbReference type="EMBL" id="LNYO01000024">
    <property type="protein sequence ID" value="KTD32766.1"/>
    <property type="molecule type" value="Genomic_DNA"/>
</dbReference>
<dbReference type="PROSITE" id="PS50297">
    <property type="entry name" value="ANK_REP_REGION"/>
    <property type="match status" value="1"/>
</dbReference>